<dbReference type="Gene3D" id="1.10.10.60">
    <property type="entry name" value="Homeodomain-like"/>
    <property type="match status" value="2"/>
</dbReference>
<keyword evidence="3" id="KW-0804">Transcription</keyword>
<keyword evidence="2" id="KW-0238">DNA-binding</keyword>
<evidence type="ECO:0000313" key="5">
    <source>
        <dbReference type="EMBL" id="MFC5404063.1"/>
    </source>
</evidence>
<dbReference type="Proteomes" id="UP001596113">
    <property type="component" value="Unassembled WGS sequence"/>
</dbReference>
<keyword evidence="6" id="KW-1185">Reference proteome</keyword>
<sequence length="280" mass="32395">MSKLNDPLIRLNNAGSELYYHFSGEAHCSSGYCWGPGIRNEYIFHYITSGSGKYKVNGEIYDLQAGHGFVIFPQTPVYYEASEASPWHYIWIGFTGRLASDFLHRAGITDTHPIFQPSELSDDVHRFIKELLTADSDKPNQELLLMSYLYRFIWALCESKITGTTRAEATGYRAMEQHMTRAFDYIYRNYSEPFTISGMAKHVGVDRKHLHAIFIKACQLSPKNYVTWYRMKIASELLQRNDLKVGEVARSVGYHDSLQFSKAFRKHYGKSPTEWRRDLK</sequence>
<protein>
    <submittedName>
        <fullName evidence="5">AraC family transcriptional regulator</fullName>
    </submittedName>
</protein>
<proteinExistence type="predicted"/>
<evidence type="ECO:0000256" key="1">
    <source>
        <dbReference type="ARBA" id="ARBA00023015"/>
    </source>
</evidence>
<dbReference type="CDD" id="cd06986">
    <property type="entry name" value="cupin_MmsR-like_N"/>
    <property type="match status" value="1"/>
</dbReference>
<dbReference type="SMART" id="SM00342">
    <property type="entry name" value="HTH_ARAC"/>
    <property type="match status" value="1"/>
</dbReference>
<feature type="domain" description="HTH araC/xylS-type" evidence="4">
    <location>
        <begin position="180"/>
        <end position="278"/>
    </location>
</feature>
<dbReference type="Gene3D" id="2.60.120.280">
    <property type="entry name" value="Regulatory protein AraC"/>
    <property type="match status" value="1"/>
</dbReference>
<dbReference type="EMBL" id="JBHSMI010000025">
    <property type="protein sequence ID" value="MFC5404063.1"/>
    <property type="molecule type" value="Genomic_DNA"/>
</dbReference>
<dbReference type="InterPro" id="IPR018062">
    <property type="entry name" value="HTH_AraC-typ_CS"/>
</dbReference>
<dbReference type="PRINTS" id="PR00032">
    <property type="entry name" value="HTHARAC"/>
</dbReference>
<evidence type="ECO:0000313" key="6">
    <source>
        <dbReference type="Proteomes" id="UP001596113"/>
    </source>
</evidence>
<dbReference type="InterPro" id="IPR037923">
    <property type="entry name" value="HTH-like"/>
</dbReference>
<comment type="caution">
    <text evidence="5">The sequence shown here is derived from an EMBL/GenBank/DDBJ whole genome shotgun (WGS) entry which is preliminary data.</text>
</comment>
<dbReference type="Pfam" id="PF02311">
    <property type="entry name" value="AraC_binding"/>
    <property type="match status" value="1"/>
</dbReference>
<name>A0ABW0HU62_9BACL</name>
<dbReference type="InterPro" id="IPR009057">
    <property type="entry name" value="Homeodomain-like_sf"/>
</dbReference>
<dbReference type="PANTHER" id="PTHR43280:SF30">
    <property type="entry name" value="MMSAB OPERON REGULATORY PROTEIN"/>
    <property type="match status" value="1"/>
</dbReference>
<dbReference type="InterPro" id="IPR018060">
    <property type="entry name" value="HTH_AraC"/>
</dbReference>
<gene>
    <name evidence="5" type="ORF">ACFPOF_15070</name>
</gene>
<evidence type="ECO:0000256" key="2">
    <source>
        <dbReference type="ARBA" id="ARBA00023125"/>
    </source>
</evidence>
<evidence type="ECO:0000256" key="3">
    <source>
        <dbReference type="ARBA" id="ARBA00023163"/>
    </source>
</evidence>
<dbReference type="InterPro" id="IPR003313">
    <property type="entry name" value="AraC-bd"/>
</dbReference>
<keyword evidence="1" id="KW-0805">Transcription regulation</keyword>
<accession>A0ABW0HU62</accession>
<dbReference type="InterPro" id="IPR020449">
    <property type="entry name" value="Tscrpt_reg_AraC-type_HTH"/>
</dbReference>
<evidence type="ECO:0000259" key="4">
    <source>
        <dbReference type="PROSITE" id="PS01124"/>
    </source>
</evidence>
<dbReference type="RefSeq" id="WP_378134003.1">
    <property type="nucleotide sequence ID" value="NZ_JBHSMI010000025.1"/>
</dbReference>
<dbReference type="SUPFAM" id="SSF46689">
    <property type="entry name" value="Homeodomain-like"/>
    <property type="match status" value="2"/>
</dbReference>
<dbReference type="PROSITE" id="PS00041">
    <property type="entry name" value="HTH_ARAC_FAMILY_1"/>
    <property type="match status" value="1"/>
</dbReference>
<dbReference type="Pfam" id="PF12833">
    <property type="entry name" value="HTH_18"/>
    <property type="match status" value="1"/>
</dbReference>
<organism evidence="5 6">
    <name type="scientific">Cohnella soli</name>
    <dbReference type="NCBI Taxonomy" id="425005"/>
    <lineage>
        <taxon>Bacteria</taxon>
        <taxon>Bacillati</taxon>
        <taxon>Bacillota</taxon>
        <taxon>Bacilli</taxon>
        <taxon>Bacillales</taxon>
        <taxon>Paenibacillaceae</taxon>
        <taxon>Cohnella</taxon>
    </lineage>
</organism>
<dbReference type="PROSITE" id="PS01124">
    <property type="entry name" value="HTH_ARAC_FAMILY_2"/>
    <property type="match status" value="1"/>
</dbReference>
<dbReference type="PANTHER" id="PTHR43280">
    <property type="entry name" value="ARAC-FAMILY TRANSCRIPTIONAL REGULATOR"/>
    <property type="match status" value="1"/>
</dbReference>
<reference evidence="6" key="1">
    <citation type="journal article" date="2019" name="Int. J. Syst. Evol. Microbiol.">
        <title>The Global Catalogue of Microorganisms (GCM) 10K type strain sequencing project: providing services to taxonomists for standard genome sequencing and annotation.</title>
        <authorList>
            <consortium name="The Broad Institute Genomics Platform"/>
            <consortium name="The Broad Institute Genome Sequencing Center for Infectious Disease"/>
            <person name="Wu L."/>
            <person name="Ma J."/>
        </authorList>
    </citation>
    <scope>NUCLEOTIDE SEQUENCE [LARGE SCALE GENOMIC DNA]</scope>
    <source>
        <strain evidence="6">CGMCC 1.18575</strain>
    </source>
</reference>
<dbReference type="SUPFAM" id="SSF51215">
    <property type="entry name" value="Regulatory protein AraC"/>
    <property type="match status" value="1"/>
</dbReference>